<accession>A0ABD1TKM4</accession>
<dbReference type="Proteomes" id="UP001604336">
    <property type="component" value="Unassembled WGS sequence"/>
</dbReference>
<comment type="caution">
    <text evidence="1">The sequence shown here is derived from an EMBL/GenBank/DDBJ whole genome shotgun (WGS) entry which is preliminary data.</text>
</comment>
<organism evidence="1 2">
    <name type="scientific">Abeliophyllum distichum</name>
    <dbReference type="NCBI Taxonomy" id="126358"/>
    <lineage>
        <taxon>Eukaryota</taxon>
        <taxon>Viridiplantae</taxon>
        <taxon>Streptophyta</taxon>
        <taxon>Embryophyta</taxon>
        <taxon>Tracheophyta</taxon>
        <taxon>Spermatophyta</taxon>
        <taxon>Magnoliopsida</taxon>
        <taxon>eudicotyledons</taxon>
        <taxon>Gunneridae</taxon>
        <taxon>Pentapetalae</taxon>
        <taxon>asterids</taxon>
        <taxon>lamiids</taxon>
        <taxon>Lamiales</taxon>
        <taxon>Oleaceae</taxon>
        <taxon>Forsythieae</taxon>
        <taxon>Abeliophyllum</taxon>
    </lineage>
</organism>
<evidence type="ECO:0000313" key="1">
    <source>
        <dbReference type="EMBL" id="KAL2513281.1"/>
    </source>
</evidence>
<name>A0ABD1TKM4_9LAMI</name>
<dbReference type="AlphaFoldDB" id="A0ABD1TKM4"/>
<evidence type="ECO:0000313" key="2">
    <source>
        <dbReference type="Proteomes" id="UP001604336"/>
    </source>
</evidence>
<reference evidence="2" key="1">
    <citation type="submission" date="2024-07" db="EMBL/GenBank/DDBJ databases">
        <title>Two chromosome-level genome assemblies of Korean endemic species Abeliophyllum distichum and Forsythia ovata (Oleaceae).</title>
        <authorList>
            <person name="Jang H."/>
        </authorList>
    </citation>
    <scope>NUCLEOTIDE SEQUENCE [LARGE SCALE GENOMIC DNA]</scope>
</reference>
<protein>
    <submittedName>
        <fullName evidence="1">Zinc finger protein</fullName>
    </submittedName>
</protein>
<gene>
    <name evidence="1" type="ORF">Adt_18881</name>
</gene>
<dbReference type="EMBL" id="JBFOLK010000005">
    <property type="protein sequence ID" value="KAL2513281.1"/>
    <property type="molecule type" value="Genomic_DNA"/>
</dbReference>
<sequence length="113" mass="12775">MCRESFVKWMEVEKRTVNLGSLFFCCTSNCGYFKWSDVSPIQKSVRYEGGSSGVSLATSVDNSVQTEDLWCIVKMFVRISEEEDVEIFLNVTIGKGKDIVEENGKRKGPTEDD</sequence>
<keyword evidence="2" id="KW-1185">Reference proteome</keyword>
<proteinExistence type="predicted"/>